<dbReference type="PANTHER" id="PTHR14950:SF37">
    <property type="entry name" value="ENDORIBONUCLEASE DICER"/>
    <property type="match status" value="1"/>
</dbReference>
<comment type="similarity">
    <text evidence="15">Belongs to the helicase family. Dicer subfamily.</text>
</comment>
<dbReference type="PROSITE" id="PS00517">
    <property type="entry name" value="RNASE_3_1"/>
    <property type="match status" value="2"/>
</dbReference>
<accession>A0A2C5ZSN5</accession>
<dbReference type="GO" id="GO:0030422">
    <property type="term" value="P:siRNA processing"/>
    <property type="evidence" value="ECO:0007669"/>
    <property type="project" value="TreeGrafter"/>
</dbReference>
<dbReference type="InterPro" id="IPR014001">
    <property type="entry name" value="Helicase_ATP-bd"/>
</dbReference>
<evidence type="ECO:0000256" key="10">
    <source>
        <dbReference type="ARBA" id="ARBA00022842"/>
    </source>
</evidence>
<dbReference type="SUPFAM" id="SSF52540">
    <property type="entry name" value="P-loop containing nucleoside triphosphate hydrolases"/>
    <property type="match status" value="1"/>
</dbReference>
<evidence type="ECO:0000313" key="21">
    <source>
        <dbReference type="EMBL" id="PHH82823.1"/>
    </source>
</evidence>
<evidence type="ECO:0000256" key="8">
    <source>
        <dbReference type="ARBA" id="ARBA00022806"/>
    </source>
</evidence>
<dbReference type="Pfam" id="PF00271">
    <property type="entry name" value="Helicase_C"/>
    <property type="match status" value="1"/>
</dbReference>
<comment type="cofactor">
    <cofactor evidence="2">
        <name>Mg(2+)</name>
        <dbReference type="ChEBI" id="CHEBI:18420"/>
    </cofactor>
</comment>
<dbReference type="PROSITE" id="PS51327">
    <property type="entry name" value="DICER_DSRBF"/>
    <property type="match status" value="1"/>
</dbReference>
<keyword evidence="6" id="KW-0547">Nucleotide-binding</keyword>
<dbReference type="PROSITE" id="PS51194">
    <property type="entry name" value="HELICASE_CTER"/>
    <property type="match status" value="1"/>
</dbReference>
<dbReference type="PANTHER" id="PTHR14950">
    <property type="entry name" value="DICER-RELATED"/>
    <property type="match status" value="1"/>
</dbReference>
<dbReference type="PROSITE" id="PS51192">
    <property type="entry name" value="HELICASE_ATP_BIND_1"/>
    <property type="match status" value="1"/>
</dbReference>
<evidence type="ECO:0000256" key="9">
    <source>
        <dbReference type="ARBA" id="ARBA00022840"/>
    </source>
</evidence>
<dbReference type="Pfam" id="PF00270">
    <property type="entry name" value="DEAD"/>
    <property type="match status" value="1"/>
</dbReference>
<evidence type="ECO:0000256" key="5">
    <source>
        <dbReference type="ARBA" id="ARBA00022737"/>
    </source>
</evidence>
<keyword evidence="10" id="KW-0460">Magnesium</keyword>
<dbReference type="GO" id="GO:0004525">
    <property type="term" value="F:ribonuclease III activity"/>
    <property type="evidence" value="ECO:0007669"/>
    <property type="project" value="InterPro"/>
</dbReference>
<dbReference type="CDD" id="cd00593">
    <property type="entry name" value="RIBOc"/>
    <property type="match status" value="2"/>
</dbReference>
<evidence type="ECO:0000259" key="18">
    <source>
        <dbReference type="PROSITE" id="PS51192"/>
    </source>
</evidence>
<keyword evidence="9" id="KW-0067">ATP-binding</keyword>
<evidence type="ECO:0000256" key="12">
    <source>
        <dbReference type="ARBA" id="ARBA00023118"/>
    </source>
</evidence>
<feature type="domain" description="Helicase ATP-binding" evidence="18">
    <location>
        <begin position="1"/>
        <end position="178"/>
    </location>
</feature>
<feature type="domain" description="Helicase C-terminal" evidence="19">
    <location>
        <begin position="347"/>
        <end position="504"/>
    </location>
</feature>
<protein>
    <recommendedName>
        <fullName evidence="23">Dicer-like protein 2</fullName>
    </recommendedName>
</protein>
<gene>
    <name evidence="21" type="ORF">CDD82_4695</name>
</gene>
<keyword evidence="13" id="KW-0464">Manganese</keyword>
<evidence type="ECO:0000259" key="16">
    <source>
        <dbReference type="PROSITE" id="PS50137"/>
    </source>
</evidence>
<keyword evidence="12" id="KW-0051">Antiviral defense</keyword>
<dbReference type="Gene3D" id="3.40.50.300">
    <property type="entry name" value="P-loop containing nucleotide triphosphate hydrolases"/>
    <property type="match status" value="2"/>
</dbReference>
<evidence type="ECO:0000313" key="22">
    <source>
        <dbReference type="Proteomes" id="UP000224854"/>
    </source>
</evidence>
<evidence type="ECO:0000256" key="3">
    <source>
        <dbReference type="ARBA" id="ARBA00022721"/>
    </source>
</evidence>
<dbReference type="InterPro" id="IPR014720">
    <property type="entry name" value="dsRBD_dom"/>
</dbReference>
<keyword evidence="5" id="KW-0677">Repeat</keyword>
<feature type="domain" description="RNase III" evidence="17">
    <location>
        <begin position="884"/>
        <end position="1033"/>
    </location>
</feature>
<dbReference type="GO" id="GO:0005524">
    <property type="term" value="F:ATP binding"/>
    <property type="evidence" value="ECO:0007669"/>
    <property type="project" value="UniProtKB-KW"/>
</dbReference>
<dbReference type="Gene3D" id="1.10.1520.10">
    <property type="entry name" value="Ribonuclease III domain"/>
    <property type="match status" value="2"/>
</dbReference>
<evidence type="ECO:0000256" key="13">
    <source>
        <dbReference type="ARBA" id="ARBA00023211"/>
    </source>
</evidence>
<dbReference type="GO" id="GO:0005737">
    <property type="term" value="C:cytoplasm"/>
    <property type="evidence" value="ECO:0007669"/>
    <property type="project" value="TreeGrafter"/>
</dbReference>
<feature type="domain" description="RNase III" evidence="17">
    <location>
        <begin position="1074"/>
        <end position="1253"/>
    </location>
</feature>
<evidence type="ECO:0000256" key="1">
    <source>
        <dbReference type="ARBA" id="ARBA00001936"/>
    </source>
</evidence>
<keyword evidence="3" id="KW-0930">Antiviral protein</keyword>
<reference evidence="21 22" key="1">
    <citation type="submission" date="2017-06" db="EMBL/GenBank/DDBJ databases">
        <title>Ant-infecting Ophiocordyceps genomes reveal a high diversity of potential behavioral manipulation genes and a possible major role for enterotoxins.</title>
        <authorList>
            <person name="De Bekker C."/>
            <person name="Evans H.C."/>
            <person name="Brachmann A."/>
            <person name="Hughes D.P."/>
        </authorList>
    </citation>
    <scope>NUCLEOTIDE SEQUENCE [LARGE SCALE GENOMIC DNA]</scope>
    <source>
        <strain evidence="21 22">1348a</strain>
    </source>
</reference>
<keyword evidence="7" id="KW-0378">Hydrolase</keyword>
<dbReference type="PROSITE" id="PS50137">
    <property type="entry name" value="DS_RBD"/>
    <property type="match status" value="1"/>
</dbReference>
<dbReference type="SMART" id="SM00487">
    <property type="entry name" value="DEXDc"/>
    <property type="match status" value="1"/>
</dbReference>
<sequence length="1365" mass="153328">MLNQSIGQNAIVVMDTGSGKTQVAILRIKHELEKCKSDKIIWFIAPTVSLCAQQFRVIGEQVTWTNMKLLTGSENVDAWSPAIWNLILSNVGIVVSTPQILCDALSHAYISMDRLALIIFDEAHNCVRNHPASRLMSTFYHRDKQRGLPVPAILGLTATPTMRSKVGDVGTLESILDAKCISPTLHRLELRQHVKKPVISCLSYDTGPTEPYTGLMQSLDQVFSAIDLLEDPYVRQLKSSSNERHQRRLLKTLESGNTYSQKQIKALRSRSQEIFRQLGPWAADQYIWKACNAYLEHLGEMDEFFADIASEERLYVASLLRRVLGQEKKPPCSPQTSSDISTKACLLLTELLSLEQPNVGVIFATNRAVVMMICEVLESCSRITERYQVGCVVGESQNAKRKRNIYDYLGKTDETALAKFRNGQINLLVATSVLEEGIDVPACNFIVSFDLPDSPKGFIQRKGRARMKDSRLIVLTERNSDFLDQWEALEEELSQLYQDEQRKNLDAAHVAALEANGSSRFEVPSTGATLDFENAKQHLEHFCNCLSRAEFTDSRPDYILTRDEQVSPPKLHATVLLPLFVPQELRRTPGSSWWLSEKTATKDAAFQACLGLYKAGLINQHLMPLLLEEEPAGVETVEAEVAVQKQWSPWPSIARAWQASEQKWLYAITCSEVSGEQHEYKMVFPAQLSGMRRMTIFLAGNREYQVDIKPEGIVTEDEAARITDDTSTLLALAFGHRFEIADKQQVVKISVPDETISRLQIGAAPFDAANARLQEGKFLVRDQQGSPFYCHGIVDKKPPIQQVRNAFHDYELAPENEPYLILSRLAKGLDLLHRQQYEKSTALSIQRFDSTLPQSRAVVDQISAKHVPFAIIIPYVVHELEVMLKAKHVSTGLLQNVAITDLHLVRQAISTPQACEADNYERLEFLGDSVLKFCASVQAAAKKPNWPEGYLTLFRDRLVSNSRLCRATLESGLSRLLLIENFTGRRWRPLYIDTYLQQDDGHHGQETSPKPMSSKTLADVVESLIGASHEDGGYDKAISCISAFLPECKWQSIQQSRQVLFNLTRADEALPAVLKPLEELIGYTFEKKTLLIEAMTHASYNLDADRRSYERLEFLGDAILDRVIVSHVFGMEPRLPHFTMHRCKTAMVNADFLAFVVLQNGLLRSEPVVDQELNCELKDTTWPVWKFMRHATAAIGAEQMATTKRHEALRGDIVAAMEHGTEYPWALLARMQAPKFYSDLFEALLGAIWIDSGSLKACRDLVSRFGLVGYLDRILRDKVKIVHPKEELGHLAQTKTVTYNVDLNSKLVPEIRYTCSVLVGDELVASVHDGVTREEARVKAAEQAVACLLARKKGQGGCEETAPSC</sequence>
<dbReference type="SUPFAM" id="SSF69065">
    <property type="entry name" value="RNase III domain-like"/>
    <property type="match status" value="2"/>
</dbReference>
<dbReference type="GO" id="GO:0004386">
    <property type="term" value="F:helicase activity"/>
    <property type="evidence" value="ECO:0007669"/>
    <property type="project" value="UniProtKB-KW"/>
</dbReference>
<keyword evidence="4" id="KW-0479">Metal-binding</keyword>
<dbReference type="InterPro" id="IPR036389">
    <property type="entry name" value="RNase_III_sf"/>
</dbReference>
<evidence type="ECO:0000256" key="6">
    <source>
        <dbReference type="ARBA" id="ARBA00022741"/>
    </source>
</evidence>
<comment type="function">
    <text evidence="14">Dicer-like endonuclease involved in cleaving double-stranded RNA in the RNA interference (RNAi) pathway. Produces 21 to 25 bp dsRNAs (siRNAs) which target the selective destruction of homologous RNAs leading to sequence-specific suppression of gene expression, called post-transcriptional gene silencing (PTGS). Part of a broad host defense response against viral infection and transposons.</text>
</comment>
<dbReference type="InterPro" id="IPR027417">
    <property type="entry name" value="P-loop_NTPase"/>
</dbReference>
<dbReference type="SMART" id="SM00490">
    <property type="entry name" value="HELICc"/>
    <property type="match status" value="1"/>
</dbReference>
<evidence type="ECO:0000259" key="17">
    <source>
        <dbReference type="PROSITE" id="PS50142"/>
    </source>
</evidence>
<evidence type="ECO:0008006" key="23">
    <source>
        <dbReference type="Google" id="ProtNLM"/>
    </source>
</evidence>
<comment type="cofactor">
    <cofactor evidence="1">
        <name>Mn(2+)</name>
        <dbReference type="ChEBI" id="CHEBI:29035"/>
    </cofactor>
</comment>
<dbReference type="EMBL" id="NJEU01000040">
    <property type="protein sequence ID" value="PHH82823.1"/>
    <property type="molecule type" value="Genomic_DNA"/>
</dbReference>
<dbReference type="GO" id="GO:0050688">
    <property type="term" value="P:regulation of defense response to virus"/>
    <property type="evidence" value="ECO:0007669"/>
    <property type="project" value="UniProtKB-KW"/>
</dbReference>
<proteinExistence type="inferred from homology"/>
<evidence type="ECO:0000256" key="4">
    <source>
        <dbReference type="ARBA" id="ARBA00022723"/>
    </source>
</evidence>
<evidence type="ECO:0000256" key="11">
    <source>
        <dbReference type="ARBA" id="ARBA00022884"/>
    </source>
</evidence>
<evidence type="ECO:0000256" key="2">
    <source>
        <dbReference type="ARBA" id="ARBA00001946"/>
    </source>
</evidence>
<name>A0A2C5ZSN5_9HYPO</name>
<evidence type="ECO:0000256" key="14">
    <source>
        <dbReference type="ARBA" id="ARBA00025403"/>
    </source>
</evidence>
<dbReference type="GO" id="GO:0003723">
    <property type="term" value="F:RNA binding"/>
    <property type="evidence" value="ECO:0007669"/>
    <property type="project" value="UniProtKB-UniRule"/>
</dbReference>
<evidence type="ECO:0000256" key="7">
    <source>
        <dbReference type="ARBA" id="ARBA00022801"/>
    </source>
</evidence>
<keyword evidence="11 15" id="KW-0694">RNA-binding</keyword>
<dbReference type="Gene3D" id="3.30.160.380">
    <property type="entry name" value="Dicer dimerisation domain"/>
    <property type="match status" value="1"/>
</dbReference>
<dbReference type="SMART" id="SM00535">
    <property type="entry name" value="RIBOc"/>
    <property type="match status" value="2"/>
</dbReference>
<comment type="caution">
    <text evidence="21">The sequence shown here is derived from an EMBL/GenBank/DDBJ whole genome shotgun (WGS) entry which is preliminary data.</text>
</comment>
<organism evidence="21 22">
    <name type="scientific">Ophiocordyceps australis</name>
    <dbReference type="NCBI Taxonomy" id="1399860"/>
    <lineage>
        <taxon>Eukaryota</taxon>
        <taxon>Fungi</taxon>
        <taxon>Dikarya</taxon>
        <taxon>Ascomycota</taxon>
        <taxon>Pezizomycotina</taxon>
        <taxon>Sordariomycetes</taxon>
        <taxon>Hypocreomycetidae</taxon>
        <taxon>Hypocreales</taxon>
        <taxon>Ophiocordycipitaceae</taxon>
        <taxon>Ophiocordyceps</taxon>
    </lineage>
</organism>
<feature type="domain" description="DRBM" evidence="16">
    <location>
        <begin position="1283"/>
        <end position="1350"/>
    </location>
</feature>
<dbReference type="GO" id="GO:0005634">
    <property type="term" value="C:nucleus"/>
    <property type="evidence" value="ECO:0007669"/>
    <property type="project" value="TreeGrafter"/>
</dbReference>
<keyword evidence="8" id="KW-0347">Helicase</keyword>
<dbReference type="GO" id="GO:0051607">
    <property type="term" value="P:defense response to virus"/>
    <property type="evidence" value="ECO:0007669"/>
    <property type="project" value="UniProtKB-KW"/>
</dbReference>
<dbReference type="InterPro" id="IPR005034">
    <property type="entry name" value="Dicer_dimerisation"/>
</dbReference>
<evidence type="ECO:0000259" key="20">
    <source>
        <dbReference type="PROSITE" id="PS51327"/>
    </source>
</evidence>
<dbReference type="Pfam" id="PF03368">
    <property type="entry name" value="Dicer_dimer"/>
    <property type="match status" value="1"/>
</dbReference>
<dbReference type="InterPro" id="IPR011545">
    <property type="entry name" value="DEAD/DEAH_box_helicase_dom"/>
</dbReference>
<dbReference type="SUPFAM" id="SSF54768">
    <property type="entry name" value="dsRNA-binding domain-like"/>
    <property type="match status" value="1"/>
</dbReference>
<dbReference type="OrthoDB" id="416741at2759"/>
<dbReference type="Pfam" id="PF00636">
    <property type="entry name" value="Ribonuclease_3"/>
    <property type="match status" value="2"/>
</dbReference>
<dbReference type="PROSITE" id="PS50142">
    <property type="entry name" value="RNASE_3_2"/>
    <property type="match status" value="2"/>
</dbReference>
<feature type="domain" description="Dicer dsRNA-binding fold" evidence="20">
    <location>
        <begin position="535"/>
        <end position="632"/>
    </location>
</feature>
<keyword evidence="22" id="KW-1185">Reference proteome</keyword>
<dbReference type="InterPro" id="IPR000999">
    <property type="entry name" value="RNase_III_dom"/>
</dbReference>
<dbReference type="InterPro" id="IPR038248">
    <property type="entry name" value="Dicer_dimer_sf"/>
</dbReference>
<dbReference type="FunFam" id="1.10.1520.10:FF:000032">
    <property type="entry name" value="Dicer-like protein 2"/>
    <property type="match status" value="1"/>
</dbReference>
<evidence type="ECO:0000259" key="19">
    <source>
        <dbReference type="PROSITE" id="PS51194"/>
    </source>
</evidence>
<dbReference type="InterPro" id="IPR001650">
    <property type="entry name" value="Helicase_C-like"/>
</dbReference>
<dbReference type="Proteomes" id="UP000224854">
    <property type="component" value="Unassembled WGS sequence"/>
</dbReference>
<dbReference type="GO" id="GO:0046872">
    <property type="term" value="F:metal ion binding"/>
    <property type="evidence" value="ECO:0007669"/>
    <property type="project" value="UniProtKB-KW"/>
</dbReference>
<evidence type="ECO:0000256" key="15">
    <source>
        <dbReference type="PROSITE-ProRule" id="PRU00657"/>
    </source>
</evidence>